<evidence type="ECO:0000256" key="4">
    <source>
        <dbReference type="ARBA" id="ARBA00022622"/>
    </source>
</evidence>
<feature type="domain" description="Aminopeptidase N-like N-terminal" evidence="18">
    <location>
        <begin position="56"/>
        <end position="237"/>
    </location>
</feature>
<dbReference type="Pfam" id="PF17900">
    <property type="entry name" value="Peptidase_M1_N"/>
    <property type="match status" value="1"/>
</dbReference>
<keyword evidence="9 14" id="KW-0862">Zinc</keyword>
<reference evidence="19" key="1">
    <citation type="submission" date="2020-05" db="UniProtKB">
        <authorList>
            <consortium name="EnsemblMetazoa"/>
        </authorList>
    </citation>
    <scope>IDENTIFICATION</scope>
    <source>
        <strain evidence="19">USDA</strain>
    </source>
</reference>
<dbReference type="GO" id="GO:0005737">
    <property type="term" value="C:cytoplasm"/>
    <property type="evidence" value="ECO:0007669"/>
    <property type="project" value="TreeGrafter"/>
</dbReference>
<evidence type="ECO:0000256" key="6">
    <source>
        <dbReference type="ARBA" id="ARBA00022723"/>
    </source>
</evidence>
<dbReference type="VEuPathDB" id="VectorBase:SCAU006740"/>
<dbReference type="InterPro" id="IPR024571">
    <property type="entry name" value="ERAP1-like_C_dom"/>
</dbReference>
<keyword evidence="10 15" id="KW-0482">Metalloprotease</keyword>
<keyword evidence="5 15" id="KW-0645">Protease</keyword>
<dbReference type="SUPFAM" id="SSF55486">
    <property type="entry name" value="Metalloproteases ('zincins'), catalytic domain"/>
    <property type="match status" value="1"/>
</dbReference>
<dbReference type="Gene3D" id="1.10.390.10">
    <property type="entry name" value="Neutral Protease Domain 2"/>
    <property type="match status" value="1"/>
</dbReference>
<dbReference type="InterPro" id="IPR014782">
    <property type="entry name" value="Peptidase_M1_dom"/>
</dbReference>
<dbReference type="KEGG" id="scac:106091996"/>
<keyword evidence="11" id="KW-0472">Membrane</keyword>
<keyword evidence="7" id="KW-0732">Signal</keyword>
<keyword evidence="20" id="KW-1185">Reference proteome</keyword>
<keyword evidence="12" id="KW-0325">Glycoprotein</keyword>
<dbReference type="GO" id="GO:0070006">
    <property type="term" value="F:metalloaminopeptidase activity"/>
    <property type="evidence" value="ECO:0007669"/>
    <property type="project" value="TreeGrafter"/>
</dbReference>
<dbReference type="Gene3D" id="2.60.40.1730">
    <property type="entry name" value="tricorn interacting facor f3 domain"/>
    <property type="match status" value="1"/>
</dbReference>
<dbReference type="GO" id="GO:0043171">
    <property type="term" value="P:peptide catabolic process"/>
    <property type="evidence" value="ECO:0007669"/>
    <property type="project" value="TreeGrafter"/>
</dbReference>
<evidence type="ECO:0000313" key="19">
    <source>
        <dbReference type="EnsemblMetazoa" id="SCAU006740-PA"/>
    </source>
</evidence>
<evidence type="ECO:0000256" key="1">
    <source>
        <dbReference type="ARBA" id="ARBA00004609"/>
    </source>
</evidence>
<evidence type="ECO:0000256" key="2">
    <source>
        <dbReference type="ARBA" id="ARBA00010136"/>
    </source>
</evidence>
<dbReference type="Pfam" id="PF11838">
    <property type="entry name" value="ERAP1_C"/>
    <property type="match status" value="1"/>
</dbReference>
<evidence type="ECO:0000256" key="13">
    <source>
        <dbReference type="ARBA" id="ARBA00023288"/>
    </source>
</evidence>
<evidence type="ECO:0000256" key="15">
    <source>
        <dbReference type="RuleBase" id="RU364040"/>
    </source>
</evidence>
<sequence>MQSSFGFFFVMRFILCGLLIIAVGIESAMWHKFPHIGGNPEKETTDLNTRLPNHTVPLNYEIVLDTTYNEDTASFFGHVSVDLKVLEDTPFIVLHACDLKIYTAVTINGTRIVDGLIFEYDRPRCLLTLGSSSGKSFNKDVPMKVHIMYEGSYHTDRGIVMLKYQDIDGKDRRLAFSRFEPTYARYAFPCYDEPNKQATFKLTLRHSPEVKAISNTPMDKENSTLIETAFQRTDKISPHMLGFFLSQFKYMEGNLYGMKQRVFSNNGEQFPLIHAIKLTKRIAGYFFSPFMLPKLDHIILPTSIEKAELGILTYSQEEVLLTKSTANTEAWTNLFLRIAHGISHQYFGGYVSVKWWSYIWLTEGFATLFSYMGVDMLFPHWDIWQYFHIEVYNRALLIDASDNARPLTYNVEENQEINALYDNVTRLKGASVLNMWKHALTQELFRESILKYSRVNQFNATSEEDLFAAIQSVVDKRKFDLAVPIADMFASWTQQGGYPLITVTRNYEDGCFTVSQEAFTTNTKTNFKKLWFIPFNYVIQSKPDFRDTKATHYLLNETSVQICENIPQNDWLILNKQSTGYYRINYDERNWKLITEELRSNPYKIHSLNRAQLLSDAFHLWKANHIDDMIHRSMLIYIRQEAEYAPLSTFKEILQYYRYKANSDEDFTNFMQYITRPIYEKLGVNESPTDMHADRLKRPIVIHVACMFKMPQCLQDTRAKLQESLVHNTPIEVNLQSQVYCFGMKEAAHQMLANISDRLSATSDKSEIYLYNLALKCAKSDDVDF</sequence>
<evidence type="ECO:0000256" key="9">
    <source>
        <dbReference type="ARBA" id="ARBA00022833"/>
    </source>
</evidence>
<keyword evidence="4" id="KW-0336">GPI-anchor</keyword>
<keyword evidence="6 14" id="KW-0479">Metal-binding</keyword>
<evidence type="ECO:0000256" key="12">
    <source>
        <dbReference type="ARBA" id="ARBA00023180"/>
    </source>
</evidence>
<organism evidence="19 20">
    <name type="scientific">Stomoxys calcitrans</name>
    <name type="common">Stable fly</name>
    <name type="synonym">Conops calcitrans</name>
    <dbReference type="NCBI Taxonomy" id="35570"/>
    <lineage>
        <taxon>Eukaryota</taxon>
        <taxon>Metazoa</taxon>
        <taxon>Ecdysozoa</taxon>
        <taxon>Arthropoda</taxon>
        <taxon>Hexapoda</taxon>
        <taxon>Insecta</taxon>
        <taxon>Pterygota</taxon>
        <taxon>Neoptera</taxon>
        <taxon>Endopterygota</taxon>
        <taxon>Diptera</taxon>
        <taxon>Brachycera</taxon>
        <taxon>Muscomorpha</taxon>
        <taxon>Muscoidea</taxon>
        <taxon>Muscidae</taxon>
        <taxon>Stomoxys</taxon>
    </lineage>
</organism>
<feature type="binding site" evidence="14">
    <location>
        <position position="344"/>
    </location>
    <ligand>
        <name>Zn(2+)</name>
        <dbReference type="ChEBI" id="CHEBI:29105"/>
        <note>catalytic</note>
    </ligand>
</feature>
<dbReference type="InterPro" id="IPR001930">
    <property type="entry name" value="Peptidase_M1"/>
</dbReference>
<dbReference type="InterPro" id="IPR050344">
    <property type="entry name" value="Peptidase_M1_aminopeptidases"/>
</dbReference>
<proteinExistence type="inferred from homology"/>
<evidence type="ECO:0000259" key="17">
    <source>
        <dbReference type="Pfam" id="PF11838"/>
    </source>
</evidence>
<dbReference type="OrthoDB" id="510539at2759"/>
<feature type="binding site" evidence="14">
    <location>
        <position position="363"/>
    </location>
    <ligand>
        <name>Zn(2+)</name>
        <dbReference type="ChEBI" id="CHEBI:29105"/>
        <note>catalytic</note>
    </ligand>
</feature>
<evidence type="ECO:0000256" key="8">
    <source>
        <dbReference type="ARBA" id="ARBA00022801"/>
    </source>
</evidence>
<dbReference type="GO" id="GO:0042277">
    <property type="term" value="F:peptide binding"/>
    <property type="evidence" value="ECO:0007669"/>
    <property type="project" value="TreeGrafter"/>
</dbReference>
<dbReference type="PANTHER" id="PTHR11533:SF290">
    <property type="entry name" value="AMINOPEPTIDASE"/>
    <property type="match status" value="1"/>
</dbReference>
<evidence type="ECO:0000259" key="16">
    <source>
        <dbReference type="Pfam" id="PF01433"/>
    </source>
</evidence>
<evidence type="ECO:0000259" key="18">
    <source>
        <dbReference type="Pfam" id="PF17900"/>
    </source>
</evidence>
<dbReference type="Pfam" id="PF01433">
    <property type="entry name" value="Peptidase_M1"/>
    <property type="match status" value="1"/>
</dbReference>
<dbReference type="EC" id="3.4.11.-" evidence="15"/>
<dbReference type="FunFam" id="2.60.40.1910:FF:000008">
    <property type="entry name" value="Aminopeptidase"/>
    <property type="match status" value="1"/>
</dbReference>
<evidence type="ECO:0000256" key="11">
    <source>
        <dbReference type="ARBA" id="ARBA00023136"/>
    </source>
</evidence>
<keyword evidence="15" id="KW-0031">Aminopeptidase</keyword>
<dbReference type="CDD" id="cd09601">
    <property type="entry name" value="M1_APN-Q_like"/>
    <property type="match status" value="1"/>
</dbReference>
<dbReference type="GO" id="GO:0006508">
    <property type="term" value="P:proteolysis"/>
    <property type="evidence" value="ECO:0007669"/>
    <property type="project" value="UniProtKB-KW"/>
</dbReference>
<evidence type="ECO:0000256" key="7">
    <source>
        <dbReference type="ARBA" id="ARBA00022729"/>
    </source>
</evidence>
<keyword evidence="8 15" id="KW-0378">Hydrolase</keyword>
<feature type="domain" description="ERAP1-like C-terminal" evidence="17">
    <location>
        <begin position="571"/>
        <end position="774"/>
    </location>
</feature>
<feature type="domain" description="Peptidase M1 membrane alanine aminopeptidase" evidence="16">
    <location>
        <begin position="275"/>
        <end position="489"/>
    </location>
</feature>
<keyword evidence="13" id="KW-0449">Lipoprotein</keyword>
<gene>
    <name evidence="19" type="primary">106091996</name>
</gene>
<dbReference type="InterPro" id="IPR034016">
    <property type="entry name" value="M1_APN-typ"/>
</dbReference>
<evidence type="ECO:0000256" key="14">
    <source>
        <dbReference type="PIRSR" id="PIRSR634016-3"/>
    </source>
</evidence>
<dbReference type="EnsemblMetazoa" id="SCAU006740-RA">
    <property type="protein sequence ID" value="SCAU006740-PA"/>
    <property type="gene ID" value="SCAU006740"/>
</dbReference>
<comment type="cofactor">
    <cofactor evidence="14 15">
        <name>Zn(2+)</name>
        <dbReference type="ChEBI" id="CHEBI:29105"/>
    </cofactor>
    <text evidence="14 15">Binds 1 zinc ion per subunit.</text>
</comment>
<dbReference type="GO" id="GO:0005615">
    <property type="term" value="C:extracellular space"/>
    <property type="evidence" value="ECO:0007669"/>
    <property type="project" value="TreeGrafter"/>
</dbReference>
<comment type="subcellular location">
    <subcellularLocation>
        <location evidence="1">Cell membrane</location>
        <topology evidence="1">Lipid-anchor</topology>
        <topology evidence="1">GPI-anchor</topology>
    </subcellularLocation>
</comment>
<dbReference type="Gene3D" id="1.25.50.20">
    <property type="match status" value="1"/>
</dbReference>
<dbReference type="GO" id="GO:0008270">
    <property type="term" value="F:zinc ion binding"/>
    <property type="evidence" value="ECO:0007669"/>
    <property type="project" value="UniProtKB-UniRule"/>
</dbReference>
<dbReference type="InterPro" id="IPR042097">
    <property type="entry name" value="Aminopeptidase_N-like_N_sf"/>
</dbReference>
<dbReference type="GO" id="GO:0005886">
    <property type="term" value="C:plasma membrane"/>
    <property type="evidence" value="ECO:0007669"/>
    <property type="project" value="UniProtKB-SubCell"/>
</dbReference>
<dbReference type="PANTHER" id="PTHR11533">
    <property type="entry name" value="PROTEASE M1 ZINC METALLOPROTEASE"/>
    <property type="match status" value="1"/>
</dbReference>
<dbReference type="STRING" id="35570.A0A1I8PC01"/>
<name>A0A1I8PC01_STOCA</name>
<dbReference type="AlphaFoldDB" id="A0A1I8PC01"/>
<dbReference type="SUPFAM" id="SSF63737">
    <property type="entry name" value="Leukotriene A4 hydrolase N-terminal domain"/>
    <property type="match status" value="1"/>
</dbReference>
<protein>
    <recommendedName>
        <fullName evidence="15">Aminopeptidase</fullName>
        <ecNumber evidence="15">3.4.11.-</ecNumber>
    </recommendedName>
</protein>
<feature type="binding site" evidence="14">
    <location>
        <position position="340"/>
    </location>
    <ligand>
        <name>Zn(2+)</name>
        <dbReference type="ChEBI" id="CHEBI:29105"/>
        <note>catalytic</note>
    </ligand>
</feature>
<dbReference type="InterPro" id="IPR045357">
    <property type="entry name" value="Aminopeptidase_N-like_N"/>
</dbReference>
<keyword evidence="3" id="KW-1003">Cell membrane</keyword>
<evidence type="ECO:0000313" key="20">
    <source>
        <dbReference type="Proteomes" id="UP000095300"/>
    </source>
</evidence>
<evidence type="ECO:0000256" key="10">
    <source>
        <dbReference type="ARBA" id="ARBA00023049"/>
    </source>
</evidence>
<dbReference type="Gene3D" id="2.60.40.1910">
    <property type="match status" value="1"/>
</dbReference>
<dbReference type="GO" id="GO:0098552">
    <property type="term" value="C:side of membrane"/>
    <property type="evidence" value="ECO:0007669"/>
    <property type="project" value="UniProtKB-KW"/>
</dbReference>
<comment type="similarity">
    <text evidence="2 15">Belongs to the peptidase M1 family.</text>
</comment>
<accession>A0A1I8PC01</accession>
<dbReference type="PRINTS" id="PR00756">
    <property type="entry name" value="ALADIPTASE"/>
</dbReference>
<dbReference type="InterPro" id="IPR027268">
    <property type="entry name" value="Peptidase_M4/M1_CTD_sf"/>
</dbReference>
<dbReference type="Proteomes" id="UP000095300">
    <property type="component" value="Unassembled WGS sequence"/>
</dbReference>
<evidence type="ECO:0000256" key="3">
    <source>
        <dbReference type="ARBA" id="ARBA00022475"/>
    </source>
</evidence>
<evidence type="ECO:0000256" key="5">
    <source>
        <dbReference type="ARBA" id="ARBA00022670"/>
    </source>
</evidence>